<comment type="caution">
    <text evidence="1">The sequence shown here is derived from an EMBL/GenBank/DDBJ whole genome shotgun (WGS) entry which is preliminary data.</text>
</comment>
<dbReference type="EMBL" id="JAVHNQ010000002">
    <property type="protein sequence ID" value="KAK6355515.1"/>
    <property type="molecule type" value="Genomic_DNA"/>
</dbReference>
<evidence type="ECO:0000313" key="1">
    <source>
        <dbReference type="EMBL" id="KAK6355515.1"/>
    </source>
</evidence>
<sequence>MKVSRLARTNIQRKRELVAPPRGGRRSSISGLQTRFARYISISVVPANVHCSLPNCWRLAIFPNHGYILWGSGFPAICYTIAFLEHRSSCGCGHDVSIASLPRFVFSSSSLSIIIIYHTRQSPTTVEPTVAAITPSNSKYLGNYTGFLRSLVLHNPADRTAFLAC</sequence>
<proteinExistence type="predicted"/>
<keyword evidence="2" id="KW-1185">Reference proteome</keyword>
<reference evidence="1 2" key="1">
    <citation type="submission" date="2019-10" db="EMBL/GenBank/DDBJ databases">
        <authorList>
            <person name="Palmer J.M."/>
        </authorList>
    </citation>
    <scope>NUCLEOTIDE SEQUENCE [LARGE SCALE GENOMIC DNA]</scope>
    <source>
        <strain evidence="1 2">TWF696</strain>
    </source>
</reference>
<dbReference type="Proteomes" id="UP001375240">
    <property type="component" value="Unassembled WGS sequence"/>
</dbReference>
<dbReference type="AlphaFoldDB" id="A0AAV9V7E7"/>
<gene>
    <name evidence="1" type="ORF">TWF696_004614</name>
</gene>
<organism evidence="1 2">
    <name type="scientific">Orbilia brochopaga</name>
    <dbReference type="NCBI Taxonomy" id="3140254"/>
    <lineage>
        <taxon>Eukaryota</taxon>
        <taxon>Fungi</taxon>
        <taxon>Dikarya</taxon>
        <taxon>Ascomycota</taxon>
        <taxon>Pezizomycotina</taxon>
        <taxon>Orbiliomycetes</taxon>
        <taxon>Orbiliales</taxon>
        <taxon>Orbiliaceae</taxon>
        <taxon>Orbilia</taxon>
    </lineage>
</organism>
<evidence type="ECO:0000313" key="2">
    <source>
        <dbReference type="Proteomes" id="UP001375240"/>
    </source>
</evidence>
<accession>A0AAV9V7E7</accession>
<name>A0AAV9V7E7_9PEZI</name>
<protein>
    <submittedName>
        <fullName evidence="1">Uncharacterized protein</fullName>
    </submittedName>
</protein>